<evidence type="ECO:0000259" key="3">
    <source>
        <dbReference type="Pfam" id="PF25465"/>
    </source>
</evidence>
<dbReference type="SUPFAM" id="SSF50998">
    <property type="entry name" value="Quinoprotein alcohol dehydrogenase-like"/>
    <property type="match status" value="1"/>
</dbReference>
<feature type="coiled-coil region" evidence="1">
    <location>
        <begin position="521"/>
        <end position="574"/>
    </location>
</feature>
<feature type="compositionally biased region" description="Polar residues" evidence="2">
    <location>
        <begin position="202"/>
        <end position="237"/>
    </location>
</feature>
<comment type="caution">
    <text evidence="4">The sequence shown here is derived from an EMBL/GenBank/DDBJ whole genome shotgun (WGS) entry which is preliminary data.</text>
</comment>
<reference evidence="4" key="1">
    <citation type="journal article" date="2018" name="Nat. Genet.">
        <title>Extensive intraspecific gene order and gene structural variations between Mo17 and other maize genomes.</title>
        <authorList>
            <person name="Sun S."/>
            <person name="Zhou Y."/>
            <person name="Chen J."/>
            <person name="Shi J."/>
            <person name="Zhao H."/>
            <person name="Zhao H."/>
            <person name="Song W."/>
            <person name="Zhang M."/>
            <person name="Cui Y."/>
            <person name="Dong X."/>
            <person name="Liu H."/>
            <person name="Ma X."/>
            <person name="Jiao Y."/>
            <person name="Wang B."/>
            <person name="Wei X."/>
            <person name="Stein J.C."/>
            <person name="Glaubitz J.C."/>
            <person name="Lu F."/>
            <person name="Yu G."/>
            <person name="Liang C."/>
            <person name="Fengler K."/>
            <person name="Li B."/>
            <person name="Rafalski A."/>
            <person name="Schnable P.S."/>
            <person name="Ware D.H."/>
            <person name="Buckler E.S."/>
            <person name="Lai J."/>
        </authorList>
    </citation>
    <scope>NUCLEOTIDE SEQUENCE [LARGE SCALE GENOMIC DNA]</scope>
    <source>
        <tissue evidence="4">Seedling</tissue>
    </source>
</reference>
<dbReference type="Proteomes" id="UP000251960">
    <property type="component" value="Chromosome 4"/>
</dbReference>
<protein>
    <submittedName>
        <fullName evidence="4">KIN14B-interacting protein</fullName>
    </submittedName>
</protein>
<keyword evidence="1" id="KW-0175">Coiled coil</keyword>
<feature type="compositionally biased region" description="Basic and acidic residues" evidence="2">
    <location>
        <begin position="464"/>
        <end position="481"/>
    </location>
</feature>
<evidence type="ECO:0000256" key="2">
    <source>
        <dbReference type="SAM" id="MobiDB-lite"/>
    </source>
</evidence>
<dbReference type="ExpressionAtlas" id="A0A3L6F075">
    <property type="expression patterns" value="baseline and differential"/>
</dbReference>
<dbReference type="PANTHER" id="PTHR35492:SF1">
    <property type="entry name" value="TRANSDUCIN_WD40 REPEAT-LIKE SUPERFAMILY PROTEIN"/>
    <property type="match status" value="1"/>
</dbReference>
<name>A0A3L6F075_MAIZE</name>
<dbReference type="InterPro" id="IPR015943">
    <property type="entry name" value="WD40/YVTN_repeat-like_dom_sf"/>
</dbReference>
<evidence type="ECO:0000313" key="4">
    <source>
        <dbReference type="EMBL" id="PWZ25691.1"/>
    </source>
</evidence>
<feature type="compositionally biased region" description="Low complexity" evidence="2">
    <location>
        <begin position="71"/>
        <end position="89"/>
    </location>
</feature>
<dbReference type="Gene3D" id="2.130.10.10">
    <property type="entry name" value="YVTN repeat-like/Quinoprotein amine dehydrogenase"/>
    <property type="match status" value="1"/>
</dbReference>
<dbReference type="InterPro" id="IPR045289">
    <property type="entry name" value="At4g14310-like"/>
</dbReference>
<organism evidence="4">
    <name type="scientific">Zea mays</name>
    <name type="common">Maize</name>
    <dbReference type="NCBI Taxonomy" id="4577"/>
    <lineage>
        <taxon>Eukaryota</taxon>
        <taxon>Viridiplantae</taxon>
        <taxon>Streptophyta</taxon>
        <taxon>Embryophyta</taxon>
        <taxon>Tracheophyta</taxon>
        <taxon>Spermatophyta</taxon>
        <taxon>Magnoliopsida</taxon>
        <taxon>Liliopsida</taxon>
        <taxon>Poales</taxon>
        <taxon>Poaceae</taxon>
        <taxon>PACMAD clade</taxon>
        <taxon>Panicoideae</taxon>
        <taxon>Andropogonodae</taxon>
        <taxon>Andropogoneae</taxon>
        <taxon>Tripsacinae</taxon>
        <taxon>Zea</taxon>
    </lineage>
</organism>
<dbReference type="InterPro" id="IPR057442">
    <property type="entry name" value="Beta-prop_At4g14310"/>
</dbReference>
<accession>A0A3L6F075</accession>
<feature type="compositionally biased region" description="Low complexity" evidence="2">
    <location>
        <begin position="20"/>
        <end position="35"/>
    </location>
</feature>
<feature type="region of interest" description="Disordered" evidence="2">
    <location>
        <begin position="632"/>
        <end position="666"/>
    </location>
</feature>
<dbReference type="InterPro" id="IPR011047">
    <property type="entry name" value="Quinoprotein_ADH-like_sf"/>
</dbReference>
<feature type="domain" description="At4g14310 8-bladed propeller" evidence="3">
    <location>
        <begin position="894"/>
        <end position="1174"/>
    </location>
</feature>
<feature type="compositionally biased region" description="Polar residues" evidence="2">
    <location>
        <begin position="61"/>
        <end position="70"/>
    </location>
</feature>
<evidence type="ECO:0000256" key="1">
    <source>
        <dbReference type="SAM" id="Coils"/>
    </source>
</evidence>
<dbReference type="AlphaFoldDB" id="A0A3L6F075"/>
<feature type="region of interest" description="Disordered" evidence="2">
    <location>
        <begin position="270"/>
        <end position="335"/>
    </location>
</feature>
<dbReference type="EMBL" id="NCVQ01000005">
    <property type="protein sequence ID" value="PWZ25691.1"/>
    <property type="molecule type" value="Genomic_DNA"/>
</dbReference>
<proteinExistence type="predicted"/>
<feature type="region of interest" description="Disordered" evidence="2">
    <location>
        <begin position="195"/>
        <end position="237"/>
    </location>
</feature>
<sequence>MRTLASPSARVAAMAMDDLAGTSSSSTTMAATASSDPSYGWQTMLYPKCNRKQAQPPRATALQSNDTARCSSSSPPGRPTSTMRGSPLSRAPPTPTTTTLTRLLQCCPAPGGRGQEAEGDGRRGRRLDRHREPRSAPLRDLGIVRESTGHSVHEGGAYGNWGPRSVALLDPPQPLPGHQCDDYNVMLDMMKRKTTAAAGKENTASKPSKPTSAVRWSTSSLPRASRIQSSVDSSKLASTLRAPVLPGRTSISKDPVVEAGLRRSVSGGIRASSVEKGRRSISVVGSRASEARRGSAGAGSDDTGRRARFDAKAKGSDEISRKRGDLDAKGKQTDEIGRKRESFDAKAKQIGGKRDSFCVNVLKQCDENKGKTNAFVTNMKKQCEDVGGQIKGSDSKVKAAEEINMKKEGPNKLMKEMNTKKADPGEAASKSVECCAIQKDDDIGKTSVIPVFTVHVVNSNDVPDPIRKQQKNNEEGRKQEEKVKLADRIGVFEKVAAGGEGGSAKPVSAMNRYPSKLHEKLAALEGRVQKIATDIKKTKEMLDENNPNEPKQILSNIQKEITAIEKAISHVKDDNKIQLGTADSSECESSHPETAEKCTITKPGNLKQAGKGLNADELEARFFPHHKLLRGRISSTSTQQELSVDAKKDCSGKTRPAASDPGDDENSIAMEFLASLDGEENDFFKDRRAKKLEKNKICEVADATSKTSSQGSTKNPVAPNHKDEVELLATEELEEFDDQENKSSMMLQEETEESCNSQLSGIGNKSSTGGWFVSEGEAVLLAHGDGTCSYYDIANHEFKSEYKPPSLVSNNTWGDCWLIRAPGVDGCSGRFVVAASAGNALEPGFCSWDYYTREVKSFHVEEEASQTFAPTSRAILGALSNVGSSRSSSALSNTERQQWWYKPCGPLLLSTASKQKMVTAYDIRDGDVVMKWEVSNLVMGMEYSSPLQWRSRGKVVIAGSESIGLWDVNSLNPQPLLSVASGKKVYCLHVNNTDAEVGGGVRQRVSSSEVEGNDGVFSTQESVNVFDFRVPAGIGLKIARHGGTANSIFSRGDSVFIGSTEGRLQIKGGSRSRVQQYSLRKGKLVATYELPEFNAHIHHSAITQVWGDSNLVLAACGMGLFAFDTFKEDTQPTYSFDRGNTIAAREAIGPDDLYCPTFDYSSSRVLLVSRDRPAHWRYL</sequence>
<feature type="region of interest" description="Disordered" evidence="2">
    <location>
        <begin position="20"/>
        <end position="136"/>
    </location>
</feature>
<feature type="compositionally biased region" description="Basic and acidic residues" evidence="2">
    <location>
        <begin position="302"/>
        <end position="335"/>
    </location>
</feature>
<feature type="region of interest" description="Disordered" evidence="2">
    <location>
        <begin position="461"/>
        <end position="481"/>
    </location>
</feature>
<dbReference type="Pfam" id="PF25465">
    <property type="entry name" value="Beta-prop_At4g14310"/>
    <property type="match status" value="1"/>
</dbReference>
<gene>
    <name evidence="4" type="primary">At4g14310_0</name>
    <name evidence="4" type="ORF">Zm00014a_012456</name>
</gene>
<dbReference type="PANTHER" id="PTHR35492">
    <property type="entry name" value="TRANSDUCIN/WD40 REPEAT-LIKE SUPERFAMILY PROTEIN"/>
    <property type="match status" value="1"/>
</dbReference>
<feature type="compositionally biased region" description="Polar residues" evidence="2">
    <location>
        <begin position="633"/>
        <end position="642"/>
    </location>
</feature>